<protein>
    <submittedName>
        <fullName evidence="1">Uncharacterized protein</fullName>
    </submittedName>
</protein>
<dbReference type="Proteomes" id="UP001597218">
    <property type="component" value="Unassembled WGS sequence"/>
</dbReference>
<gene>
    <name evidence="1" type="ORF">ACFSFY_12140</name>
</gene>
<evidence type="ECO:0000313" key="1">
    <source>
        <dbReference type="EMBL" id="MFD1928783.1"/>
    </source>
</evidence>
<reference evidence="2" key="1">
    <citation type="journal article" date="2019" name="Int. J. Syst. Evol. Microbiol.">
        <title>The Global Catalogue of Microorganisms (GCM) 10K type strain sequencing project: providing services to taxonomists for standard genome sequencing and annotation.</title>
        <authorList>
            <consortium name="The Broad Institute Genomics Platform"/>
            <consortium name="The Broad Institute Genome Sequencing Center for Infectious Disease"/>
            <person name="Wu L."/>
            <person name="Ma J."/>
        </authorList>
    </citation>
    <scope>NUCLEOTIDE SEQUENCE [LARGE SCALE GENOMIC DNA]</scope>
    <source>
        <strain evidence="2">CGMCC 4.7177</strain>
    </source>
</reference>
<evidence type="ECO:0000313" key="2">
    <source>
        <dbReference type="Proteomes" id="UP001597218"/>
    </source>
</evidence>
<accession>A0ABW4SGY5</accession>
<sequence>MSHRYIFIIYEKGNGYAIGSAKTIVKNGDVEDESYIEVDDCRLHSEQQKATTQLK</sequence>
<keyword evidence="2" id="KW-1185">Reference proteome</keyword>
<comment type="caution">
    <text evidence="1">The sequence shown here is derived from an EMBL/GenBank/DDBJ whole genome shotgun (WGS) entry which is preliminary data.</text>
</comment>
<name>A0ABW4SGY5_9BACL</name>
<proteinExistence type="predicted"/>
<dbReference type="RefSeq" id="WP_381538376.1">
    <property type="nucleotide sequence ID" value="NZ_JBHUGI010000032.1"/>
</dbReference>
<organism evidence="1 2">
    <name type="scientific">Sporosarcina siberiensis</name>
    <dbReference type="NCBI Taxonomy" id="1365606"/>
    <lineage>
        <taxon>Bacteria</taxon>
        <taxon>Bacillati</taxon>
        <taxon>Bacillota</taxon>
        <taxon>Bacilli</taxon>
        <taxon>Bacillales</taxon>
        <taxon>Caryophanaceae</taxon>
        <taxon>Sporosarcina</taxon>
    </lineage>
</organism>
<dbReference type="EMBL" id="JBHUGI010000032">
    <property type="protein sequence ID" value="MFD1928783.1"/>
    <property type="molecule type" value="Genomic_DNA"/>
</dbReference>